<accession>A0ABV0J0F9</accession>
<dbReference type="Pfam" id="PF07728">
    <property type="entry name" value="AAA_5"/>
    <property type="match status" value="1"/>
</dbReference>
<dbReference type="EMBL" id="JBDXMI010000002">
    <property type="protein sequence ID" value="MEO9387019.1"/>
    <property type="molecule type" value="Genomic_DNA"/>
</dbReference>
<dbReference type="PANTHER" id="PTHR42759:SF1">
    <property type="entry name" value="MAGNESIUM-CHELATASE SUBUNIT CHLD"/>
    <property type="match status" value="1"/>
</dbReference>
<keyword evidence="3" id="KW-0067">ATP-binding</keyword>
<keyword evidence="7" id="KW-1185">Reference proteome</keyword>
<dbReference type="Pfam" id="PF08406">
    <property type="entry name" value="CbbQ_C"/>
    <property type="match status" value="1"/>
</dbReference>
<evidence type="ECO:0000259" key="4">
    <source>
        <dbReference type="Pfam" id="PF07728"/>
    </source>
</evidence>
<evidence type="ECO:0000313" key="6">
    <source>
        <dbReference type="EMBL" id="MEO9387019.1"/>
    </source>
</evidence>
<gene>
    <name evidence="6" type="ORF">ABI908_23280</name>
</gene>
<evidence type="ECO:0000256" key="1">
    <source>
        <dbReference type="ARBA" id="ARBA00009417"/>
    </source>
</evidence>
<proteinExistence type="inferred from homology"/>
<reference evidence="6 7" key="1">
    <citation type="submission" date="2024-05" db="EMBL/GenBank/DDBJ databases">
        <authorList>
            <person name="De Oliveira J.P."/>
            <person name="Noriler S.A."/>
            <person name="De Oliveira A.G."/>
            <person name="Sipoli D.S."/>
        </authorList>
    </citation>
    <scope>NUCLEOTIDE SEQUENCE [LARGE SCALE GENOMIC DNA]</scope>
    <source>
        <strain evidence="6 7">LABIM192</strain>
    </source>
</reference>
<dbReference type="InterPro" id="IPR013615">
    <property type="entry name" value="CbbQ_C"/>
</dbReference>
<dbReference type="PANTHER" id="PTHR42759">
    <property type="entry name" value="MOXR FAMILY PROTEIN"/>
    <property type="match status" value="1"/>
</dbReference>
<evidence type="ECO:0000313" key="7">
    <source>
        <dbReference type="Proteomes" id="UP001462502"/>
    </source>
</evidence>
<keyword evidence="2" id="KW-0547">Nucleotide-binding</keyword>
<dbReference type="InterPro" id="IPR027417">
    <property type="entry name" value="P-loop_NTPase"/>
</dbReference>
<dbReference type="Proteomes" id="UP001462502">
    <property type="component" value="Unassembled WGS sequence"/>
</dbReference>
<dbReference type="Gene3D" id="3.40.50.300">
    <property type="entry name" value="P-loop containing nucleotide triphosphate hydrolases"/>
    <property type="match status" value="1"/>
</dbReference>
<organism evidence="6 7">
    <name type="scientific">Chromobacterium phragmitis</name>
    <dbReference type="NCBI Taxonomy" id="2202141"/>
    <lineage>
        <taxon>Bacteria</taxon>
        <taxon>Pseudomonadati</taxon>
        <taxon>Pseudomonadota</taxon>
        <taxon>Betaproteobacteria</taxon>
        <taxon>Neisseriales</taxon>
        <taxon>Chromobacteriaceae</taxon>
        <taxon>Chromobacterium</taxon>
    </lineage>
</organism>
<evidence type="ECO:0000256" key="2">
    <source>
        <dbReference type="ARBA" id="ARBA00022741"/>
    </source>
</evidence>
<name>A0ABV0J0F9_9NEIS</name>
<evidence type="ECO:0000259" key="5">
    <source>
        <dbReference type="Pfam" id="PF08406"/>
    </source>
</evidence>
<dbReference type="InterPro" id="IPR050764">
    <property type="entry name" value="CbbQ/NirQ/NorQ/GpvN"/>
</dbReference>
<evidence type="ECO:0000256" key="3">
    <source>
        <dbReference type="ARBA" id="ARBA00022840"/>
    </source>
</evidence>
<protein>
    <submittedName>
        <fullName evidence="6">MoxR family ATPase</fullName>
    </submittedName>
</protein>
<dbReference type="SUPFAM" id="SSF52540">
    <property type="entry name" value="P-loop containing nucleoside triphosphate hydrolases"/>
    <property type="match status" value="1"/>
</dbReference>
<dbReference type="InterPro" id="IPR011704">
    <property type="entry name" value="ATPase_dyneun-rel_AAA"/>
</dbReference>
<dbReference type="RefSeq" id="WP_347937965.1">
    <property type="nucleotide sequence ID" value="NZ_JBDXMI010000002.1"/>
</dbReference>
<comment type="caution">
    <text evidence="6">The sequence shown here is derived from an EMBL/GenBank/DDBJ whole genome shotgun (WGS) entry which is preliminary data.</text>
</comment>
<comment type="similarity">
    <text evidence="1">Belongs to the CbbQ/NirQ/NorQ/GpvN family.</text>
</comment>
<sequence length="381" mass="41927">MTATAADTIDCQLCGAKVHAMKIHLRDSHPEVTLEQYQEAHPSAPIHSPYALERIREATAAKEAAVSAPTEFAAGKAPLHEVFKLGAVKGAMSARGTAIMINILDAGEFTNMVPKKDDGYVYDIPNLKDVLLALEVNIPCYIWGHAGTGKTTLVEQVCARTNRPMLRVQHTVNTEESHIIGAKTVRDGQVLFDLGPLALAMKHGWTYVADEYDFAQPSVLSVYQPVLEGKALVIKEADHENMVIEPHPNFRFVATGNTNGTGDETGLYVGTSIQNEANYDRFGMVIHKKYMPEEEEAKILQFQGGLELEDAKRMVTFATKVREAYDARKISKPISPRTLIFASVIGVCRGNLRAGVERSFMSKLTSIDYKVVEELAQRVLG</sequence>
<feature type="domain" description="CbbQ/NirQ/NorQ C-terminal" evidence="5">
    <location>
        <begin position="296"/>
        <end position="344"/>
    </location>
</feature>
<feature type="domain" description="ATPase dynein-related AAA" evidence="4">
    <location>
        <begin position="142"/>
        <end position="260"/>
    </location>
</feature>